<name>A0A8R1I0E7_CAEJA</name>
<feature type="compositionally biased region" description="Polar residues" evidence="2">
    <location>
        <begin position="1305"/>
        <end position="1317"/>
    </location>
</feature>
<dbReference type="InterPro" id="IPR015425">
    <property type="entry name" value="FH2_Formin"/>
</dbReference>
<dbReference type="Gene3D" id="6.10.30.30">
    <property type="match status" value="1"/>
</dbReference>
<dbReference type="InterPro" id="IPR014768">
    <property type="entry name" value="GBD/FH3_dom"/>
</dbReference>
<dbReference type="InterPro" id="IPR011989">
    <property type="entry name" value="ARM-like"/>
</dbReference>
<evidence type="ECO:0000256" key="2">
    <source>
        <dbReference type="SAM" id="MobiDB-lite"/>
    </source>
</evidence>
<feature type="compositionally biased region" description="Polar residues" evidence="2">
    <location>
        <begin position="1377"/>
        <end position="1387"/>
    </location>
</feature>
<feature type="domain" description="GBD/FH3" evidence="3">
    <location>
        <begin position="185"/>
        <end position="607"/>
    </location>
</feature>
<dbReference type="Gene3D" id="1.25.10.10">
    <property type="entry name" value="Leucine-rich Repeat Variant"/>
    <property type="match status" value="1"/>
</dbReference>
<organism evidence="5 6">
    <name type="scientific">Caenorhabditis japonica</name>
    <dbReference type="NCBI Taxonomy" id="281687"/>
    <lineage>
        <taxon>Eukaryota</taxon>
        <taxon>Metazoa</taxon>
        <taxon>Ecdysozoa</taxon>
        <taxon>Nematoda</taxon>
        <taxon>Chromadorea</taxon>
        <taxon>Rhabditida</taxon>
        <taxon>Rhabditina</taxon>
        <taxon>Rhabditomorpha</taxon>
        <taxon>Rhabditoidea</taxon>
        <taxon>Rhabditidae</taxon>
        <taxon>Peloderinae</taxon>
        <taxon>Caenorhabditis</taxon>
    </lineage>
</organism>
<dbReference type="PROSITE" id="PS51444">
    <property type="entry name" value="FH2"/>
    <property type="match status" value="1"/>
</dbReference>
<feature type="compositionally biased region" description="Polar residues" evidence="2">
    <location>
        <begin position="147"/>
        <end position="160"/>
    </location>
</feature>
<dbReference type="PROSITE" id="PS51232">
    <property type="entry name" value="GBD_FH3"/>
    <property type="match status" value="1"/>
</dbReference>
<keyword evidence="1" id="KW-0175">Coiled coil</keyword>
<dbReference type="GO" id="GO:0031267">
    <property type="term" value="F:small GTPase binding"/>
    <property type="evidence" value="ECO:0007669"/>
    <property type="project" value="InterPro"/>
</dbReference>
<dbReference type="GO" id="GO:0030041">
    <property type="term" value="P:actin filament polymerization"/>
    <property type="evidence" value="ECO:0007669"/>
    <property type="project" value="TreeGrafter"/>
</dbReference>
<evidence type="ECO:0000259" key="3">
    <source>
        <dbReference type="PROSITE" id="PS51232"/>
    </source>
</evidence>
<reference evidence="6" key="1">
    <citation type="submission" date="2010-08" db="EMBL/GenBank/DDBJ databases">
        <authorList>
            <consortium name="Caenorhabditis japonica Sequencing Consortium"/>
            <person name="Wilson R.K."/>
        </authorList>
    </citation>
    <scope>NUCLEOTIDE SEQUENCE [LARGE SCALE GENOMIC DNA]</scope>
    <source>
        <strain evidence="6">DF5081</strain>
    </source>
</reference>
<feature type="compositionally biased region" description="Pro residues" evidence="2">
    <location>
        <begin position="768"/>
        <end position="791"/>
    </location>
</feature>
<dbReference type="SMART" id="SM01140">
    <property type="entry name" value="Drf_GBD"/>
    <property type="match status" value="1"/>
</dbReference>
<feature type="region of interest" description="Disordered" evidence="2">
    <location>
        <begin position="1269"/>
        <end position="1290"/>
    </location>
</feature>
<feature type="coiled-coil region" evidence="1">
    <location>
        <begin position="1088"/>
        <end position="1115"/>
    </location>
</feature>
<dbReference type="InterPro" id="IPR016024">
    <property type="entry name" value="ARM-type_fold"/>
</dbReference>
<sequence length="1436" mass="159581">MSSDDYDSIDTPRVASLSDLSRPRHYSQESTDEDAYEEYPEEDLTTTPSTTRNVLLEPLQNLFHHSPEPRVQLREKRSGRDASNTVSHFIGDDTSGQKFKRRSAERHSMLAGAADFASRRSPFNGAGSGRWTDLFSSNRFKRKTRQKLNNGPSSNSNNDEYGTYGGTRSIGGVSVASNSSGESYTRSCTEEELREQFRQIMLDKNVPAKKVDELVATSSMEQVKMMVTNARRTDDAAARKQSPEWNLHVLAQILKSSNVLDCKQDIVTVRIQLACQSVSFLYQFADNVRDESGRTGADLICRLYSIVLKRLHNTEIGSKLEIDLIDFLQEIVRCIRTIVNTLRGIELVFRRNSPVCSLLIQTMCILNRRELGEHEPAEIRALRIDVVSICAGLIVVSHDTFDSNAIEMTGQQKIYMELTAIARSDSKKLGRPVSRFRPLVTCLHFFAERDPSQVVRVLMMLNQLINVVDRNTGDEHQWTEETMWQARMRLRSEAAKDKLGKFIEKFTLAENVDTKVRQASQVMLDEQNADLDTLIGKLEAVKGEYETLDGCFELLAANSEATGTESILLSIFQLLSIVHEDVATKRAYMKLIESCVSEIVLHRTPIDPESEEKFVFDLPISEIIERMQDEEMAKKLRQMTSAKQEAVAMQGEYWKSLCEFRKETEQLRKHITDPKSTPLPPPTKMTLSAPSTSSSSSSSSASTSSSIPPITGGPPPPPGLPPITGGPPPPPPLPPVSGGPPPPPGLPPIKGGPPPPPPPLPGGGGGGGPPPPPPPPGGFKGGPPPPPPPGMFGPMVPAIPDYLPPKKVPKVDGPMRKFPWGASTINPKDIPRESFWVGMNEEQLTSDRMFERLKTQFATKPTTSTTLGGKMEAKKKMKVAQVIHDDKLLQKLGILQGSVKMSHSELKSAILEVNEKVLTIGFLEQLRAAVPPEKEMIDKLRAVDKKQFDEMPEGEQFITRLLQIQGLPLRLDLILFKMRFSEILNELKPAMSSVMEACEEVRKSDGFRTFLKLVLATGNFMGGATKNYSSAYAFDMKMLTRLIDTKDVDNRHTLLQYLIEEMKRVDPKRARFAITDFHHCIESSRVNADELRKTVQLTETNIKKLENCLKTYKTQGERDRFEEKMRPFLEKSIKEFATVSTMSSKMKYDWEAIVKYYAFSTKKYPMEEFFADIRTFTEQYAQAWKELDAEMEAAHAEAKRKEAAVETQKRKQQTRVPLAEKVPMNRPIPRTPAAMIRVSTAADKAGVLDELERATGSDTFLQTLMSATNSRTPRSGMPARTRGGGRAAGGLDRQRARNLNMFGEPTSSSASGMNGQFSHRRNVENGENKEVTTSSGIPSGSSALERAKAMGVGLPIGQNELKIRVRRKGQPAVPVTNFHTEPSQISPTHKENDPTASSKSSTSSSGNATSSSSNTLTSTSTVVPSTDDLLARLHDF</sequence>
<evidence type="ECO:0000256" key="1">
    <source>
        <dbReference type="SAM" id="Coils"/>
    </source>
</evidence>
<feature type="domain" description="FH2" evidence="4">
    <location>
        <begin position="805"/>
        <end position="1206"/>
    </location>
</feature>
<dbReference type="SUPFAM" id="SSF48371">
    <property type="entry name" value="ARM repeat"/>
    <property type="match status" value="1"/>
</dbReference>
<feature type="region of interest" description="Disordered" evidence="2">
    <location>
        <begin position="138"/>
        <end position="165"/>
    </location>
</feature>
<dbReference type="Pfam" id="PF06367">
    <property type="entry name" value="Drf_FH3"/>
    <property type="match status" value="1"/>
</dbReference>
<dbReference type="Gene3D" id="1.20.58.2220">
    <property type="entry name" value="Formin, FH2 domain"/>
    <property type="match status" value="1"/>
</dbReference>
<dbReference type="InterPro" id="IPR010473">
    <property type="entry name" value="GTPase-bd"/>
</dbReference>
<protein>
    <submittedName>
        <fullName evidence="5">Uncharacterized protein</fullName>
    </submittedName>
</protein>
<dbReference type="Proteomes" id="UP000005237">
    <property type="component" value="Unassembled WGS sequence"/>
</dbReference>
<feature type="compositionally biased region" description="Pro residues" evidence="2">
    <location>
        <begin position="711"/>
        <end position="761"/>
    </location>
</feature>
<feature type="compositionally biased region" description="Polar residues" evidence="2">
    <location>
        <begin position="1331"/>
        <end position="1341"/>
    </location>
</feature>
<evidence type="ECO:0000313" key="6">
    <source>
        <dbReference type="Proteomes" id="UP000005237"/>
    </source>
</evidence>
<feature type="region of interest" description="Disordered" evidence="2">
    <location>
        <begin position="1303"/>
        <end position="1341"/>
    </location>
</feature>
<dbReference type="SUPFAM" id="SSF101447">
    <property type="entry name" value="Formin homology 2 domain (FH2 domain)"/>
    <property type="match status" value="1"/>
</dbReference>
<feature type="compositionally biased region" description="Basic and acidic residues" evidence="2">
    <location>
        <begin position="1321"/>
        <end position="1330"/>
    </location>
</feature>
<dbReference type="InterPro" id="IPR042201">
    <property type="entry name" value="FH2_Formin_sf"/>
</dbReference>
<dbReference type="Pfam" id="PF02181">
    <property type="entry name" value="FH2"/>
    <property type="match status" value="1"/>
</dbReference>
<dbReference type="GO" id="GO:0003779">
    <property type="term" value="F:actin binding"/>
    <property type="evidence" value="ECO:0007669"/>
    <property type="project" value="InterPro"/>
</dbReference>
<dbReference type="Gene3D" id="1.10.238.150">
    <property type="entry name" value="Formin, FH3 diaphanous domain"/>
    <property type="match status" value="1"/>
</dbReference>
<feature type="compositionally biased region" description="Basic and acidic residues" evidence="2">
    <location>
        <begin position="65"/>
        <end position="80"/>
    </location>
</feature>
<dbReference type="PANTHER" id="PTHR45691">
    <property type="entry name" value="PROTEIN DIAPHANOUS"/>
    <property type="match status" value="1"/>
</dbReference>
<accession>A0A8R1I0E7</accession>
<feature type="region of interest" description="Disordered" evidence="2">
    <location>
        <begin position="1367"/>
        <end position="1428"/>
    </location>
</feature>
<dbReference type="SMART" id="SM01139">
    <property type="entry name" value="Drf_FH3"/>
    <property type="match status" value="1"/>
</dbReference>
<dbReference type="Gene3D" id="1.20.58.630">
    <property type="match status" value="1"/>
</dbReference>
<dbReference type="InterPro" id="IPR010472">
    <property type="entry name" value="FH3_dom"/>
</dbReference>
<feature type="compositionally biased region" description="Low complexity" evidence="2">
    <location>
        <begin position="1394"/>
        <end position="1426"/>
    </location>
</feature>
<dbReference type="SMART" id="SM00498">
    <property type="entry name" value="FH2"/>
    <property type="match status" value="1"/>
</dbReference>
<reference evidence="5" key="2">
    <citation type="submission" date="2022-06" db="UniProtKB">
        <authorList>
            <consortium name="EnsemblMetazoa"/>
        </authorList>
    </citation>
    <scope>IDENTIFICATION</scope>
    <source>
        <strain evidence="5">DF5081</strain>
    </source>
</reference>
<evidence type="ECO:0000313" key="5">
    <source>
        <dbReference type="EnsemblMetazoa" id="CJA17337b.1"/>
    </source>
</evidence>
<keyword evidence="6" id="KW-1185">Reference proteome</keyword>
<dbReference type="PANTHER" id="PTHR45691:SF6">
    <property type="entry name" value="PROTEIN DIAPHANOUS"/>
    <property type="match status" value="1"/>
</dbReference>
<feature type="region of interest" description="Disordered" evidence="2">
    <location>
        <begin position="669"/>
        <end position="793"/>
    </location>
</feature>
<dbReference type="GO" id="GO:0005884">
    <property type="term" value="C:actin filament"/>
    <property type="evidence" value="ECO:0007669"/>
    <property type="project" value="TreeGrafter"/>
</dbReference>
<evidence type="ECO:0000259" key="4">
    <source>
        <dbReference type="PROSITE" id="PS51444"/>
    </source>
</evidence>
<feature type="compositionally biased region" description="Low complexity" evidence="2">
    <location>
        <begin position="688"/>
        <end position="710"/>
    </location>
</feature>
<dbReference type="EnsemblMetazoa" id="CJA17337b.1">
    <property type="protein sequence ID" value="CJA17337b.1"/>
    <property type="gene ID" value="WBGene00136541"/>
</dbReference>
<dbReference type="InterPro" id="IPR051412">
    <property type="entry name" value="Formin_Homology_Diaphanous_sf"/>
</dbReference>
<proteinExistence type="predicted"/>
<feature type="region of interest" description="Disordered" evidence="2">
    <location>
        <begin position="1"/>
        <end position="106"/>
    </location>
</feature>
<feature type="compositionally biased region" description="Acidic residues" evidence="2">
    <location>
        <begin position="30"/>
        <end position="44"/>
    </location>
</feature>